<evidence type="ECO:0000313" key="5">
    <source>
        <dbReference type="EMBL" id="KAA5606751.1"/>
    </source>
</evidence>
<dbReference type="OrthoDB" id="9808332at2"/>
<dbReference type="InterPro" id="IPR050490">
    <property type="entry name" value="Bact_solute-bd_prot1"/>
</dbReference>
<dbReference type="InterPro" id="IPR006059">
    <property type="entry name" value="SBP"/>
</dbReference>
<dbReference type="CDD" id="cd14750">
    <property type="entry name" value="PBP2_TMBP"/>
    <property type="match status" value="1"/>
</dbReference>
<dbReference type="Pfam" id="PF01547">
    <property type="entry name" value="SBP_bac_1"/>
    <property type="match status" value="1"/>
</dbReference>
<dbReference type="GO" id="GO:0042597">
    <property type="term" value="C:periplasmic space"/>
    <property type="evidence" value="ECO:0007669"/>
    <property type="project" value="UniProtKB-SubCell"/>
</dbReference>
<name>A0A5M6IEP9_9PROT</name>
<dbReference type="Gene3D" id="3.40.190.10">
    <property type="entry name" value="Periplasmic binding protein-like II"/>
    <property type="match status" value="2"/>
</dbReference>
<comment type="subcellular location">
    <subcellularLocation>
        <location evidence="1">Periplasm</location>
    </subcellularLocation>
</comment>
<evidence type="ECO:0000256" key="1">
    <source>
        <dbReference type="ARBA" id="ARBA00004418"/>
    </source>
</evidence>
<dbReference type="PANTHER" id="PTHR43649">
    <property type="entry name" value="ARABINOSE-BINDING PROTEIN-RELATED"/>
    <property type="match status" value="1"/>
</dbReference>
<dbReference type="AlphaFoldDB" id="A0A5M6IEP9"/>
<reference evidence="5 6" key="1">
    <citation type="submission" date="2019-09" db="EMBL/GenBank/DDBJ databases">
        <title>Genome sequence of Roseospira marina, one of the more divergent members of the non-sulfur purple photosynthetic bacterial family, the Rhodospirillaceae.</title>
        <authorList>
            <person name="Meyer T."/>
            <person name="Kyndt J."/>
        </authorList>
    </citation>
    <scope>NUCLEOTIDE SEQUENCE [LARGE SCALE GENOMIC DNA]</scope>
    <source>
        <strain evidence="5 6">DSM 15113</strain>
    </source>
</reference>
<evidence type="ECO:0000256" key="2">
    <source>
        <dbReference type="ARBA" id="ARBA00008520"/>
    </source>
</evidence>
<comment type="caution">
    <text evidence="5">The sequence shown here is derived from an EMBL/GenBank/DDBJ whole genome shotgun (WGS) entry which is preliminary data.</text>
</comment>
<keyword evidence="6" id="KW-1185">Reference proteome</keyword>
<accession>A0A5M6IEP9</accession>
<protein>
    <submittedName>
        <fullName evidence="5">ABC transporter substrate-binding protein</fullName>
    </submittedName>
</protein>
<dbReference type="PANTHER" id="PTHR43649:SF34">
    <property type="entry name" value="ABC TRANSPORTER PERIPLASMIC-BINDING PROTEIN YCJN-RELATED"/>
    <property type="match status" value="1"/>
</dbReference>
<dbReference type="Proteomes" id="UP000324065">
    <property type="component" value="Unassembled WGS sequence"/>
</dbReference>
<gene>
    <name evidence="5" type="ORF">F1188_05325</name>
</gene>
<dbReference type="EMBL" id="VWPJ01000003">
    <property type="protein sequence ID" value="KAA5606751.1"/>
    <property type="molecule type" value="Genomic_DNA"/>
</dbReference>
<evidence type="ECO:0000256" key="4">
    <source>
        <dbReference type="ARBA" id="ARBA00022729"/>
    </source>
</evidence>
<keyword evidence="4" id="KW-0732">Signal</keyword>
<sequence length="437" mass="45916">MRVGRHIQRCPVRPRGRPRGRLAGLVLLALLGGGAGSGDAEPLRIACSALGQQRVLCEEGAQAWGEATGHTVELVAIPNSATDRLGLYQQLLAAGAGDIDVLQIDVVWPGLLAEHLLDLGPVLGAEAEAHLPALIANDTVDGRLVAVPWFIDVGVLYYRADLLETYDRPVPTTWAALTDTAAYIQEQERAAGADELWGYVWQGRAYEGLTCNALEWIASYGGGTIVAPDGAISIDNPAAAAALDRAAGWVGTISPRGVLNHGEEEARGLFQSGRAVFMRNWPYAWALAQDEDSAVAGKIGVAPLPAGPEGHSTATLGGAHLAVSRYSEQIEVATDLVRYLTSAAEQKRRAIAAAFNPSRPALYEDPEVLAALPVLAEMATVIDGAVARPATVTGARYNRVSAAVFTAVHDVLSGESDGSTAVGVLAARLAHIKRAGW</sequence>
<keyword evidence="3" id="KW-0813">Transport</keyword>
<comment type="similarity">
    <text evidence="2">Belongs to the bacterial solute-binding protein 1 family.</text>
</comment>
<organism evidence="5 6">
    <name type="scientific">Roseospira marina</name>
    <dbReference type="NCBI Taxonomy" id="140057"/>
    <lineage>
        <taxon>Bacteria</taxon>
        <taxon>Pseudomonadati</taxon>
        <taxon>Pseudomonadota</taxon>
        <taxon>Alphaproteobacteria</taxon>
        <taxon>Rhodospirillales</taxon>
        <taxon>Rhodospirillaceae</taxon>
        <taxon>Roseospira</taxon>
    </lineage>
</organism>
<evidence type="ECO:0000256" key="3">
    <source>
        <dbReference type="ARBA" id="ARBA00022448"/>
    </source>
</evidence>
<evidence type="ECO:0000313" key="6">
    <source>
        <dbReference type="Proteomes" id="UP000324065"/>
    </source>
</evidence>
<proteinExistence type="inferred from homology"/>
<dbReference type="SUPFAM" id="SSF53850">
    <property type="entry name" value="Periplasmic binding protein-like II"/>
    <property type="match status" value="1"/>
</dbReference>